<gene>
    <name evidence="2" type="ORF">Lfee_1263</name>
    <name evidence="3" type="ORF">NCTC12022_00864</name>
</gene>
<keyword evidence="4" id="KW-1185">Reference proteome</keyword>
<organism evidence="2 4">
    <name type="scientific">Legionella feeleii</name>
    <dbReference type="NCBI Taxonomy" id="453"/>
    <lineage>
        <taxon>Bacteria</taxon>
        <taxon>Pseudomonadati</taxon>
        <taxon>Pseudomonadota</taxon>
        <taxon>Gammaproteobacteria</taxon>
        <taxon>Legionellales</taxon>
        <taxon>Legionellaceae</taxon>
        <taxon>Legionella</taxon>
    </lineage>
</organism>
<proteinExistence type="predicted"/>
<reference evidence="3 5" key="2">
    <citation type="submission" date="2018-06" db="EMBL/GenBank/DDBJ databases">
        <authorList>
            <consortium name="Pathogen Informatics"/>
            <person name="Doyle S."/>
        </authorList>
    </citation>
    <scope>NUCLEOTIDE SEQUENCE [LARGE SCALE GENOMIC DNA]</scope>
    <source>
        <strain evidence="3 5">NCTC12022</strain>
    </source>
</reference>
<evidence type="ECO:0000313" key="3">
    <source>
        <dbReference type="EMBL" id="SPX60148.1"/>
    </source>
</evidence>
<accession>A0A0W0TXX0</accession>
<dbReference type="Proteomes" id="UP000054698">
    <property type="component" value="Unassembled WGS sequence"/>
</dbReference>
<reference evidence="2 4" key="1">
    <citation type="submission" date="2015-11" db="EMBL/GenBank/DDBJ databases">
        <title>Genomic analysis of 38 Legionella species identifies large and diverse effector repertoires.</title>
        <authorList>
            <person name="Burstein D."/>
            <person name="Amaro F."/>
            <person name="Zusman T."/>
            <person name="Lifshitz Z."/>
            <person name="Cohen O."/>
            <person name="Gilbert J.A."/>
            <person name="Pupko T."/>
            <person name="Shuman H.A."/>
            <person name="Segal G."/>
        </authorList>
    </citation>
    <scope>NUCLEOTIDE SEQUENCE [LARGE SCALE GENOMIC DNA]</scope>
    <source>
        <strain evidence="2 4">WO-44C</strain>
    </source>
</reference>
<evidence type="ECO:0000313" key="5">
    <source>
        <dbReference type="Proteomes" id="UP000251942"/>
    </source>
</evidence>
<protein>
    <submittedName>
        <fullName evidence="2">Uncharacterized protein</fullName>
    </submittedName>
</protein>
<name>A0A0W0TXX0_9GAMM</name>
<dbReference type="AlphaFoldDB" id="A0A0W0TXX0"/>
<evidence type="ECO:0000313" key="4">
    <source>
        <dbReference type="Proteomes" id="UP000054698"/>
    </source>
</evidence>
<evidence type="ECO:0000256" key="1">
    <source>
        <dbReference type="SAM" id="MobiDB-lite"/>
    </source>
</evidence>
<sequence>MPHSFQITRQCSTCSGTHGENQKSLRYSRWALQELSIKATNPVSERQTNLAIRCNRAPLRLKFELPSFLRQQKLS</sequence>
<evidence type="ECO:0000313" key="2">
    <source>
        <dbReference type="EMBL" id="KTD00187.1"/>
    </source>
</evidence>
<dbReference type="EMBL" id="LNYB01000041">
    <property type="protein sequence ID" value="KTD00187.1"/>
    <property type="molecule type" value="Genomic_DNA"/>
</dbReference>
<dbReference type="EMBL" id="UASS01000006">
    <property type="protein sequence ID" value="SPX60148.1"/>
    <property type="molecule type" value="Genomic_DNA"/>
</dbReference>
<feature type="region of interest" description="Disordered" evidence="1">
    <location>
        <begin position="1"/>
        <end position="22"/>
    </location>
</feature>
<dbReference type="Proteomes" id="UP000251942">
    <property type="component" value="Unassembled WGS sequence"/>
</dbReference>